<keyword evidence="3" id="KW-1185">Reference proteome</keyword>
<accession>A0A011QKN5</accession>
<dbReference type="eggNOG" id="COG1864">
    <property type="taxonomic scope" value="Bacteria"/>
</dbReference>
<dbReference type="SUPFAM" id="SSF63446">
    <property type="entry name" value="Type I dockerin domain"/>
    <property type="match status" value="1"/>
</dbReference>
<dbReference type="SUPFAM" id="SSF55486">
    <property type="entry name" value="Metalloproteases ('zincins'), catalytic domain"/>
    <property type="match status" value="1"/>
</dbReference>
<dbReference type="Gene3D" id="1.10.530.10">
    <property type="match status" value="1"/>
</dbReference>
<dbReference type="STRING" id="1454004.AW11_01193"/>
<dbReference type="Gene3D" id="1.10.1330.10">
    <property type="entry name" value="Dockerin domain"/>
    <property type="match status" value="1"/>
</dbReference>
<feature type="domain" description="Glycoside hydrolase family 19 catalytic" evidence="1">
    <location>
        <begin position="2223"/>
        <end position="2303"/>
    </location>
</feature>
<dbReference type="InterPro" id="IPR036439">
    <property type="entry name" value="Dockerin_dom_sf"/>
</dbReference>
<dbReference type="GO" id="GO:0016998">
    <property type="term" value="P:cell wall macromolecule catabolic process"/>
    <property type="evidence" value="ECO:0007669"/>
    <property type="project" value="InterPro"/>
</dbReference>
<dbReference type="InterPro" id="IPR000726">
    <property type="entry name" value="Glyco_hydro_19_cat"/>
</dbReference>
<sequence>MLANGASAAWALGARVWLSIPADLADASAGLTQLSFVLGVQGERLGSEAGAAQVWRPSFSGDRGWTLQAHADEARSGADRLQRQGDRLYAQDSGLPWVPRAYTLTAPDGTRYTLDAQGTINGIAFADGQSWLVSDAGIAAVNGDFAERVDFQRDSAGHIVRLTAPDGAGGTTAIAYRYDSAGRLILVRRLDDGDPGTPIAYAAGGQVLTDPLTAYLGAAVRWGSSDTNAWAGELNADTGINLAFSVRESEIESTIHAPGAQGAVILALETMLPADARLEVVGAQTIGSTTVNGTHTRLLRVSEAGVKLIRISGNGAAQLRISVAGDLDRDGRIDAADSQAWEQAASAQDRVADINGDGRMDSADRQVLYANYGFRANRAPTAANTANGASAVLNTHTDLATRGALSKFAEDLEGDTLFWRVLGSSHGSGRIEADGQTLSFTPEAGYSGAATLTLQADDGFAAGAPLELTIDVSGASLLRLHLAQLPALASGQFARLQASADFADEQSVAITDAAYLTLGSADLTELGGRLPNPLQVDDTHDIVRATGVGPALLMIQRVDNDGRLVQAAAAINVRAAALPFDREAGAEENESASGYGGDESLSIEPDVYPGTLTLMPGDTRQLKVRLPDPYSDQPIDIHTASQTNFSGAPETLESYLDPESGEGFDIVIPATPPVYSGTRYVVSDASIASLGEDGLITALRPGEVSVAIVHLASVVDRYGGVSDQVIGQSTIRLRVQAAALTDDDPNTAAPAGITIAADQGGVVQAATGETVMIGAGALRDDALVSIRRIAVAELLAETGMSAPEPEVLQTLAAFRLDLGEQASSVPVQLAIPLQAEVGVEVGDEVLFLRRGTAPDVNGILQDKWWLLDNGFVGTDAQGRLVARTASPPYGGVSASGDLVVVKTRSNHETGALTVRGNGVNVFALTTNSLAISLAGNLANGGLTGAGAATNLVGMFAGRSEIYAINLDFGGVYQVVPVQRSLDNGELTLTIATPGESGSGTRDTGTSPRITDVKMLAAGKLQLTVEDLQPAAVPGMAAQASALRVWISPDEPKVDPYGKASSAVWRNDSQEMRDGMRLWQKVVDLEAVAPGAARMTVDIDLPPQLALGLHVITVQRMLQSVDPANPGATRWLANGEAGHVALAGQTDFSVVTLANRMQIFRNGEIVKEIPYLDANGDPTVGGGSKTDQIAFSLDNRLVFVAGAHGTIHVIDTATMSATTSFSVGTVNVSSLAVSGQWLYVAEGGPYDPAGNYRLLRVNIDETASDFLAIRQVELPAAVSGQNAPYGYIDMALTHGAHSYLALTASKQSIDVAMARSQPDSGNVFILDLDQLQERSGRLAATGAGAFVQVDFPTREGKGPQYIASAGIKGNTLRLLLSDALDDNAGLATITVELSNSGRLQGAPVFRQIPMSGALPGMSRLDGNYQLNIQRAQSPAVIVARNGSEYALVADYFFDFVDSLYALDEPQNGARQAGGKIGIVKNPFAAAPEYLGATSPIIDANFSRLQVTDGGRTLWADIRYWPTIGEAPPASGLLVWDLDALIAAAERNSLARQASPRPLPIDRQRIDGVTTQVVTPSKLNLADSPQLTSGWIHGMATSQLLQPDAVEFTAPVDGGQFLRTTIAPDAGGKVPEINYGDVARVDLFKLIRDEYASTLADLNDADFNINWENIEVGGAAQLVRDGQGFLLTAEREDGFTSAQAATNATYSGLQAVGTDLGKKTLRDSGIVFLAPKIDVDRLRQGRTLPSADITLSLKGYDRNDPEKRLLLRLRVVDYTRAAETVFFGDRPLNNPGYHPFAGAAGLSARPGAENDLLDVWRVEQRLKYLGFGLSAMNTGEITVNGTIDDAEHIALRQFDQIIDGKTTYATTLTEQITVGGRASTRTTPLPPVTLSERDVAWLNAYNAPHWLDFFPSGSQQLVGWEDMTDKTNPTAAMGTSWIYDLMLSAQDAATAQGRPYALWFNGTGSLGTMLNLGINERYVSLPNQTAIDGDEWLFGLRSDNGGITAALNTGTWNYTNALALSELLQNPNRRRGVTDPENPLINGRGINNQMEALRDFLAVYASVRTDEVSGNGSLDEQVQRVRSGSTPEEQLTIHRALFGDGTSAGGIINNGKLLLGGLGDHGGGIGSQLTAESLAAIMGSTAARMATWVDPLNEAMQTFEISTPKRIAAFLANVRKETRNLQVLSENTNWNLNAVGLDGNYTQRFRRFATANAATIAAYQNQSADNKADYAYFSPANGNTETDDGHKYKGRGLLQLTWKNNYRRATVGLNLVYGPETYDLITNFQSVTTNSVVAARTAAWFWHSGSSRGNLNSIVDRSETTDERNFQSTVLGIRAGEDPQRLGIWRSINDVIYEENSFGNMGKVLEAIGIPTEKKTGYNTQFGISLRKKEIQETQPNVARLLLAPTDTGSNAIELGNAEQMVPREFYLQTGEIYMLPPEIPSTEPSQTSFTPTAQVIQSNSNDLHDTIGVCHLSPSAKQISIQNDRNGYYALSVRLIASSIFADEPHLPPQLNVNYENAEVITLEQPKHGRISKDLSPGRDISYYPDANYTGNDRVSFLVTIEGTKVKLVYFIKVDSIYDITTTTDPNMYRKNCPHPNPWRIPRGSDTNKYDKLPLAIETTLDVFSTGFSFEPLAGATLALLTGDGKNIRITLNESAAGYGWFVDLTPSDNAEFLPTSNPFELIARPGSDAEGRMDLLTVLRHEYGHAAGLEHSGDSHDLMASTLLPGVRRLPTSSELAALHGLLAGTNSAPLPYDPSTPPGAPLPLSRSVGSLRLSRLRPAETNDPAGDTLSAAIAQFSIAANPTLLDAGFIDGSAWSTSGEVVFTQGAATLREAASSQTRLNQAFVVGANDGTLSFTLADIALDDVDAAPDDAFEVALIDASTGQSLMGGSGLANSDAIFNLQADGSEHRAAGVTTLHNADGGVSVVVDLTGIAPGTVVNLSFDLIGFGRGAAAVSSQVTVRDLRLGGGQALAARDDEATTAEDTPLRIAVLDNDSGVQSGDEIGSETSGIVPVLVDGPLHGKVAVNGDGSFTYSPQADWNGTDRFAYRLLGKEVESNIATVRVIVTPVNDAPTLSAGGLQATYADEDFTLELRSSDPDDDRINGWQIDWGDGQIVDIDGNPGQVSHRYSGVLGEVLIRATAVDDDGRYALDPLAVTILPPPLQVTSFSYDHGGFTVRFNDVFEAGRINLYDSALTGLGAADIVLIGSAGVVSGSLVVDADYRGLRYLVGGNGLLADTYRLTLRSGPQAFHSAWSDLDGNGDGDIVPGDDFRTSFTLDAVPATQLALPDFMRGPGQAVNVPAAGQHLPLTLLSPGEVRQLSFVIRFDPALLEISAALPGSGLPADAVLKIDRPLRGELRVNIETATAIAAGTVTLLDLVASVPATAPYGTQQVLDIQQVSINAQSLAGADRDGLQSVGYGGDTNGNGTWEKADLALISRLALQADNGFAAWSRIDPLLVADVDSDHRITSADVSAIGQNLHDLQWPQGAKAPTGLSLTFAEPQAWPGQPQIDFGAPFAGFTFGSDDPRYRRDNWKLSFVTQLAGKTVNPNSRLQVTLDSSPQATRSA</sequence>
<dbReference type="PATRIC" id="fig|1454004.3.peg.1247"/>
<gene>
    <name evidence="2" type="ORF">AW11_01193</name>
</gene>
<dbReference type="GO" id="GO:0004568">
    <property type="term" value="F:chitinase activity"/>
    <property type="evidence" value="ECO:0007669"/>
    <property type="project" value="InterPro"/>
</dbReference>
<dbReference type="GO" id="GO:0006032">
    <property type="term" value="P:chitin catabolic process"/>
    <property type="evidence" value="ECO:0007669"/>
    <property type="project" value="InterPro"/>
</dbReference>
<organism evidence="2 3">
    <name type="scientific">Accumulibacter regalis</name>
    <dbReference type="NCBI Taxonomy" id="522306"/>
    <lineage>
        <taxon>Bacteria</taxon>
        <taxon>Pseudomonadati</taxon>
        <taxon>Pseudomonadota</taxon>
        <taxon>Betaproteobacteria</taxon>
        <taxon>Candidatus Accumulibacter</taxon>
    </lineage>
</organism>
<dbReference type="Pfam" id="PF00182">
    <property type="entry name" value="Glyco_hydro_19"/>
    <property type="match status" value="1"/>
</dbReference>
<dbReference type="GO" id="GO:0000272">
    <property type="term" value="P:polysaccharide catabolic process"/>
    <property type="evidence" value="ECO:0007669"/>
    <property type="project" value="InterPro"/>
</dbReference>
<comment type="caution">
    <text evidence="2">The sequence shown here is derived from an EMBL/GenBank/DDBJ whole genome shotgun (WGS) entry which is preliminary data.</text>
</comment>
<proteinExistence type="predicted"/>
<dbReference type="eggNOG" id="COG3391">
    <property type="taxonomic scope" value="Bacteria"/>
</dbReference>
<dbReference type="InterPro" id="IPR023346">
    <property type="entry name" value="Lysozyme-like_dom_sf"/>
</dbReference>
<dbReference type="InterPro" id="IPR013783">
    <property type="entry name" value="Ig-like_fold"/>
</dbReference>
<dbReference type="Gene3D" id="2.60.40.10">
    <property type="entry name" value="Immunoglobulins"/>
    <property type="match status" value="1"/>
</dbReference>
<evidence type="ECO:0000313" key="3">
    <source>
        <dbReference type="Proteomes" id="UP000022141"/>
    </source>
</evidence>
<dbReference type="Gene3D" id="2.130.10.10">
    <property type="entry name" value="YVTN repeat-like/Quinoprotein amine dehydrogenase"/>
    <property type="match status" value="1"/>
</dbReference>
<dbReference type="SUPFAM" id="SSF53955">
    <property type="entry name" value="Lysozyme-like"/>
    <property type="match status" value="1"/>
</dbReference>
<evidence type="ECO:0000259" key="1">
    <source>
        <dbReference type="Pfam" id="PF00182"/>
    </source>
</evidence>
<dbReference type="EMBL" id="JEMY01000012">
    <property type="protein sequence ID" value="EXI89917.1"/>
    <property type="molecule type" value="Genomic_DNA"/>
</dbReference>
<name>A0A011QKN5_ACCRE</name>
<reference evidence="2" key="1">
    <citation type="submission" date="2014-02" db="EMBL/GenBank/DDBJ databases">
        <title>Expanding our view of genomic diversity in Candidatus Accumulibacter clades.</title>
        <authorList>
            <person name="Skennerton C.T."/>
            <person name="Barr J.J."/>
            <person name="Slater F.R."/>
            <person name="Bond P.L."/>
            <person name="Tyson G.W."/>
        </authorList>
    </citation>
    <scope>NUCLEOTIDE SEQUENCE [LARGE SCALE GENOMIC DNA]</scope>
</reference>
<dbReference type="SUPFAM" id="SSF75011">
    <property type="entry name" value="3-carboxy-cis,cis-mucoante lactonizing enzyme"/>
    <property type="match status" value="1"/>
</dbReference>
<dbReference type="InterPro" id="IPR015943">
    <property type="entry name" value="WD40/YVTN_repeat-like_dom_sf"/>
</dbReference>
<protein>
    <submittedName>
        <fullName evidence="2">Chitinase</fullName>
    </submittedName>
</protein>
<dbReference type="eggNOG" id="COG3209">
    <property type="taxonomic scope" value="Bacteria"/>
</dbReference>
<dbReference type="InterPro" id="IPR024079">
    <property type="entry name" value="MetalloPept_cat_dom_sf"/>
</dbReference>
<dbReference type="eggNOG" id="COG3179">
    <property type="taxonomic scope" value="Bacteria"/>
</dbReference>
<dbReference type="eggNOG" id="COG2931">
    <property type="taxonomic scope" value="Bacteria"/>
</dbReference>
<evidence type="ECO:0000313" key="2">
    <source>
        <dbReference type="EMBL" id="EXI89917.1"/>
    </source>
</evidence>
<dbReference type="GO" id="GO:0008237">
    <property type="term" value="F:metallopeptidase activity"/>
    <property type="evidence" value="ECO:0007669"/>
    <property type="project" value="InterPro"/>
</dbReference>
<dbReference type="Pfam" id="PF17963">
    <property type="entry name" value="Big_9"/>
    <property type="match status" value="2"/>
</dbReference>
<dbReference type="Gene3D" id="3.40.390.10">
    <property type="entry name" value="Collagenase (Catalytic Domain)"/>
    <property type="match status" value="1"/>
</dbReference>
<dbReference type="Gene3D" id="2.60.40.3440">
    <property type="match status" value="1"/>
</dbReference>
<dbReference type="Proteomes" id="UP000022141">
    <property type="component" value="Unassembled WGS sequence"/>
</dbReference>